<dbReference type="Gene3D" id="3.40.50.300">
    <property type="entry name" value="P-loop containing nucleotide triphosphate hydrolases"/>
    <property type="match status" value="1"/>
</dbReference>
<dbReference type="GO" id="GO:0000731">
    <property type="term" value="P:DNA synthesis involved in DNA repair"/>
    <property type="evidence" value="ECO:0007669"/>
    <property type="project" value="TreeGrafter"/>
</dbReference>
<gene>
    <name evidence="2" type="ORF">ET33_22785</name>
</gene>
<dbReference type="AlphaFoldDB" id="A0A081NVP4"/>
<dbReference type="eggNOG" id="COG3950">
    <property type="taxonomic scope" value="Bacteria"/>
</dbReference>
<sequence>MFIKKIHIGKYKKLNGFEVIFSRAKNVKFNLSVLIGENGTAKTTILQAITNLLSDSIEKNKMIDSYMEYEINKDNLITEHTITTYDTAVQLPSNLIISSYTPIEKIYMLAKKSELPRCPIIYSEMGFSKLKFIIKEFVSENSVKTKKMNHIVDYIGYYPDQYFIEFSKSTTSTSTLGIFGSGLLKGGYDDVSEKFLETLDQNIEIESLIQEYELNIGFYDRSIKSRNILSQYIMKFRNTNRSFNDRSRLSATQQERVFLEYVYILLKIKKFSSIYSEVRDTYYKGNTQRLVHSSNLMNYFNGQIEFYRDLECLEMFNKYPISDLWFSSVNDTPDTVPLSYWSSGELSLFLRLIEIANSISENSLLLIDEPETNLHPKWINSYINILKEIIDVNCHVIIATHAPLIISDIPKESIILLKKEGSSVKQASIEEKTIGLEYEEILKKIFDVNEKEDTALESYEKEILKHIQNENIKSAIELYDQLGDSPTKFNLFLKIKKTLQSKDE</sequence>
<name>A0A081NVP4_9BACL</name>
<proteinExistence type="predicted"/>
<dbReference type="InterPro" id="IPR041685">
    <property type="entry name" value="AAA_GajA/Old/RecF-like"/>
</dbReference>
<dbReference type="InterPro" id="IPR027417">
    <property type="entry name" value="P-loop_NTPase"/>
</dbReference>
<feature type="domain" description="Endonuclease GajA/Old nuclease/RecF-like AAA" evidence="1">
    <location>
        <begin position="1"/>
        <end position="406"/>
    </location>
</feature>
<dbReference type="SUPFAM" id="SSF52540">
    <property type="entry name" value="P-loop containing nucleoside triphosphate hydrolases"/>
    <property type="match status" value="1"/>
</dbReference>
<dbReference type="Pfam" id="PF13175">
    <property type="entry name" value="AAA_15"/>
    <property type="match status" value="1"/>
</dbReference>
<dbReference type="PANTHER" id="PTHR32182">
    <property type="entry name" value="DNA REPLICATION AND REPAIR PROTEIN RECF"/>
    <property type="match status" value="1"/>
</dbReference>
<organism evidence="2 3">
    <name type="scientific">Paenibacillus tyrfis</name>
    <dbReference type="NCBI Taxonomy" id="1501230"/>
    <lineage>
        <taxon>Bacteria</taxon>
        <taxon>Bacillati</taxon>
        <taxon>Bacillota</taxon>
        <taxon>Bacilli</taxon>
        <taxon>Bacillales</taxon>
        <taxon>Paenibacillaceae</taxon>
        <taxon>Paenibacillus</taxon>
    </lineage>
</organism>
<comment type="caution">
    <text evidence="2">The sequence shown here is derived from an EMBL/GenBank/DDBJ whole genome shotgun (WGS) entry which is preliminary data.</text>
</comment>
<dbReference type="GO" id="GO:0006302">
    <property type="term" value="P:double-strand break repair"/>
    <property type="evidence" value="ECO:0007669"/>
    <property type="project" value="TreeGrafter"/>
</dbReference>
<evidence type="ECO:0000313" key="2">
    <source>
        <dbReference type="EMBL" id="KEQ22517.1"/>
    </source>
</evidence>
<dbReference type="OrthoDB" id="9801813at2"/>
<dbReference type="EMBL" id="JNVM01000036">
    <property type="protein sequence ID" value="KEQ22517.1"/>
    <property type="molecule type" value="Genomic_DNA"/>
</dbReference>
<dbReference type="PANTHER" id="PTHR32182:SF22">
    <property type="entry name" value="ATP-DEPENDENT ENDONUCLEASE, OLD FAMILY-RELATED"/>
    <property type="match status" value="1"/>
</dbReference>
<protein>
    <recommendedName>
        <fullName evidence="1">Endonuclease GajA/Old nuclease/RecF-like AAA domain-containing protein</fullName>
    </recommendedName>
</protein>
<evidence type="ECO:0000259" key="1">
    <source>
        <dbReference type="Pfam" id="PF13175"/>
    </source>
</evidence>
<keyword evidence="3" id="KW-1185">Reference proteome</keyword>
<accession>A0A081NVP4</accession>
<dbReference type="RefSeq" id="WP_036691034.1">
    <property type="nucleotide sequence ID" value="NZ_JNVM01000036.1"/>
</dbReference>
<dbReference type="Proteomes" id="UP000028123">
    <property type="component" value="Unassembled WGS sequence"/>
</dbReference>
<evidence type="ECO:0000313" key="3">
    <source>
        <dbReference type="Proteomes" id="UP000028123"/>
    </source>
</evidence>
<reference evidence="2 3" key="1">
    <citation type="submission" date="2014-06" db="EMBL/GenBank/DDBJ databases">
        <title>Draft genome sequence of Paenibacillus sp. MSt1.</title>
        <authorList>
            <person name="Aw Y.K."/>
            <person name="Ong K.S."/>
            <person name="Gan H.M."/>
            <person name="Lee S.M."/>
        </authorList>
    </citation>
    <scope>NUCLEOTIDE SEQUENCE [LARGE SCALE GENOMIC DNA]</scope>
    <source>
        <strain evidence="2 3">MSt1</strain>
    </source>
</reference>